<evidence type="ECO:0000313" key="1">
    <source>
        <dbReference type="EMBL" id="PRZ21589.1"/>
    </source>
</evidence>
<reference evidence="3" key="2">
    <citation type="submission" date="2016-11" db="EMBL/GenBank/DDBJ databases">
        <authorList>
            <person name="Varghese N."/>
            <person name="Submissions S."/>
        </authorList>
    </citation>
    <scope>NUCLEOTIDE SEQUENCE [LARGE SCALE GENOMIC DNA]</scope>
    <source>
        <strain evidence="3">DSM 19729</strain>
    </source>
</reference>
<evidence type="ECO:0000313" key="2">
    <source>
        <dbReference type="EMBL" id="SHH20678.1"/>
    </source>
</evidence>
<reference evidence="1 4" key="3">
    <citation type="submission" date="2018-03" db="EMBL/GenBank/DDBJ databases">
        <title>Genomic Encyclopedia of Archaeal and Bacterial Type Strains, Phase II (KMG-II): from individual species to whole genera.</title>
        <authorList>
            <person name="Goeker M."/>
        </authorList>
    </citation>
    <scope>NUCLEOTIDE SEQUENCE [LARGE SCALE GENOMIC DNA]</scope>
    <source>
        <strain evidence="1 4">DSM 17797</strain>
    </source>
</reference>
<dbReference type="AlphaFoldDB" id="A0A1M5R3F3"/>
<dbReference type="Proteomes" id="UP000184384">
    <property type="component" value="Unassembled WGS sequence"/>
</dbReference>
<accession>A0A1M5R3F3</accession>
<dbReference type="EMBL" id="FQWO01000009">
    <property type="protein sequence ID" value="SHH20678.1"/>
    <property type="molecule type" value="Genomic_DNA"/>
</dbReference>
<protein>
    <submittedName>
        <fullName evidence="2">Uncharacterized protein</fullName>
    </submittedName>
</protein>
<evidence type="ECO:0000313" key="3">
    <source>
        <dbReference type="Proteomes" id="UP000184384"/>
    </source>
</evidence>
<dbReference type="RefSeq" id="WP_139256909.1">
    <property type="nucleotide sequence ID" value="NZ_FQWO01000009.1"/>
</dbReference>
<proteinExistence type="predicted"/>
<gene>
    <name evidence="1" type="ORF">BC624_10827</name>
    <name evidence="2" type="ORF">SAMN05443373_10927</name>
</gene>
<dbReference type="EMBL" id="PVUB01000008">
    <property type="protein sequence ID" value="PRZ21589.1"/>
    <property type="molecule type" value="Genomic_DNA"/>
</dbReference>
<keyword evidence="4" id="KW-1185">Reference proteome</keyword>
<evidence type="ECO:0000313" key="4">
    <source>
        <dbReference type="Proteomes" id="UP000237771"/>
    </source>
</evidence>
<reference evidence="2" key="1">
    <citation type="submission" date="2016-11" db="EMBL/GenBank/DDBJ databases">
        <authorList>
            <person name="Jaros S."/>
            <person name="Januszkiewicz K."/>
            <person name="Wedrychowicz H."/>
        </authorList>
    </citation>
    <scope>NUCLEOTIDE SEQUENCE [LARGE SCALE GENOMIC DNA]</scope>
    <source>
        <strain evidence="2">DSM 19729</strain>
    </source>
</reference>
<sequence length="145" mass="17141">MRKYQLLILVILIGLKSNSQNSIPDISARVDTSKVVIKEIYHLYKNYLNSKPDSIYQNPNWNDTEAKYYLKSKMVRVDRAANLMFVYSNSKNYFTYYVSKVLQIDSVSINRYQIKTIFAAKCSEKEYEKFTPDYITKLYAVRDIQ</sequence>
<organism evidence="2 3">
    <name type="scientific">Flavobacterium granuli</name>
    <dbReference type="NCBI Taxonomy" id="280093"/>
    <lineage>
        <taxon>Bacteria</taxon>
        <taxon>Pseudomonadati</taxon>
        <taxon>Bacteroidota</taxon>
        <taxon>Flavobacteriia</taxon>
        <taxon>Flavobacteriales</taxon>
        <taxon>Flavobacteriaceae</taxon>
        <taxon>Flavobacterium</taxon>
    </lineage>
</organism>
<dbReference type="OrthoDB" id="788362at2"/>
<dbReference type="Proteomes" id="UP000237771">
    <property type="component" value="Unassembled WGS sequence"/>
</dbReference>
<name>A0A1M5R3F3_9FLAO</name>